<proteinExistence type="predicted"/>
<dbReference type="PROSITE" id="PS50966">
    <property type="entry name" value="ZF_SWIM"/>
    <property type="match status" value="1"/>
</dbReference>
<evidence type="ECO:0000313" key="2">
    <source>
        <dbReference type="EMBL" id="KKL95442.1"/>
    </source>
</evidence>
<accession>A0A0F9J8K0</accession>
<dbReference type="AlphaFoldDB" id="A0A0F9J8K0"/>
<evidence type="ECO:0000259" key="1">
    <source>
        <dbReference type="PROSITE" id="PS50966"/>
    </source>
</evidence>
<dbReference type="GO" id="GO:0008270">
    <property type="term" value="F:zinc ion binding"/>
    <property type="evidence" value="ECO:0007669"/>
    <property type="project" value="InterPro"/>
</dbReference>
<dbReference type="EMBL" id="LAZR01018676">
    <property type="protein sequence ID" value="KKL95442.1"/>
    <property type="molecule type" value="Genomic_DNA"/>
</dbReference>
<protein>
    <recommendedName>
        <fullName evidence="1">SWIM-type domain-containing protein</fullName>
    </recommendedName>
</protein>
<organism evidence="2">
    <name type="scientific">marine sediment metagenome</name>
    <dbReference type="NCBI Taxonomy" id="412755"/>
    <lineage>
        <taxon>unclassified sequences</taxon>
        <taxon>metagenomes</taxon>
        <taxon>ecological metagenomes</taxon>
    </lineage>
</organism>
<sequence>MPSKSNLFVAYNKCRVSPKILDRARANRALGIVQKGQYFELGDKFNTYAIQSSVDENVYYNVNGTCDCKDYLYRTVYCKHRLARAIILYCQKLETKGAA</sequence>
<gene>
    <name evidence="2" type="ORF">LCGC14_1854540</name>
</gene>
<dbReference type="InterPro" id="IPR007527">
    <property type="entry name" value="Znf_SWIM"/>
</dbReference>
<name>A0A0F9J8K0_9ZZZZ</name>
<dbReference type="Pfam" id="PF04434">
    <property type="entry name" value="SWIM"/>
    <property type="match status" value="1"/>
</dbReference>
<comment type="caution">
    <text evidence="2">The sequence shown here is derived from an EMBL/GenBank/DDBJ whole genome shotgun (WGS) entry which is preliminary data.</text>
</comment>
<feature type="domain" description="SWIM-type" evidence="1">
    <location>
        <begin position="48"/>
        <end position="89"/>
    </location>
</feature>
<reference evidence="2" key="1">
    <citation type="journal article" date="2015" name="Nature">
        <title>Complex archaea that bridge the gap between prokaryotes and eukaryotes.</title>
        <authorList>
            <person name="Spang A."/>
            <person name="Saw J.H."/>
            <person name="Jorgensen S.L."/>
            <person name="Zaremba-Niedzwiedzka K."/>
            <person name="Martijn J."/>
            <person name="Lind A.E."/>
            <person name="van Eijk R."/>
            <person name="Schleper C."/>
            <person name="Guy L."/>
            <person name="Ettema T.J."/>
        </authorList>
    </citation>
    <scope>NUCLEOTIDE SEQUENCE</scope>
</reference>